<dbReference type="AlphaFoldDB" id="A0A4P8NX07"/>
<dbReference type="InterPro" id="IPR004860">
    <property type="entry name" value="LAGLIDADG_dom"/>
</dbReference>
<dbReference type="EMBL" id="MK292693">
    <property type="protein sequence ID" value="QCQ69115.1"/>
    <property type="molecule type" value="Genomic_DNA"/>
</dbReference>
<feature type="domain" description="Homing endonuclease LAGLIDADG" evidence="1">
    <location>
        <begin position="40"/>
        <end position="134"/>
    </location>
</feature>
<organism evidence="2">
    <name type="scientific">Powellomyces hirtus</name>
    <dbReference type="NCBI Taxonomy" id="109895"/>
    <lineage>
        <taxon>Eukaryota</taxon>
        <taxon>Fungi</taxon>
        <taxon>Fungi incertae sedis</taxon>
        <taxon>Chytridiomycota</taxon>
        <taxon>Chytridiomycota incertae sedis</taxon>
        <taxon>Chytridiomycetes</taxon>
        <taxon>Spizellomycetales</taxon>
        <taxon>Powellomycetaceae</taxon>
        <taxon>Powellomyces</taxon>
    </lineage>
</organism>
<dbReference type="PANTHER" id="PTHR36181:SF2">
    <property type="entry name" value="INTRON-ENCODED ENDONUCLEASE AI3-RELATED"/>
    <property type="match status" value="1"/>
</dbReference>
<dbReference type="Gene3D" id="3.10.28.10">
    <property type="entry name" value="Homing endonucleases"/>
    <property type="match status" value="2"/>
</dbReference>
<dbReference type="SUPFAM" id="SSF55608">
    <property type="entry name" value="Homing endonucleases"/>
    <property type="match status" value="2"/>
</dbReference>
<protein>
    <submittedName>
        <fullName evidence="2">LAGLIDADG endonuclease</fullName>
    </submittedName>
</protein>
<accession>A0A4P8NX07</accession>
<keyword evidence="2" id="KW-0255">Endonuclease</keyword>
<keyword evidence="2" id="KW-0496">Mitochondrion</keyword>
<keyword evidence="2" id="KW-0540">Nuclease</keyword>
<gene>
    <name evidence="2" type="primary">iorf310</name>
</gene>
<dbReference type="Pfam" id="PF00961">
    <property type="entry name" value="LAGLIDADG_1"/>
    <property type="match status" value="2"/>
</dbReference>
<feature type="domain" description="Homing endonuclease LAGLIDADG" evidence="1">
    <location>
        <begin position="192"/>
        <end position="285"/>
    </location>
</feature>
<reference evidence="2" key="1">
    <citation type="journal article" date="2018" name="BMC Evol. Biol.">
        <title>The linear mitochondrial genome of the quarantine chytrid Synchytrium endobioticum; insights into the evolution and recent history of an obligate biotrophic plant pathogen.</title>
        <authorList>
            <person name="van de Vossenberg B.T.L.H."/>
            <person name="Brankovics B."/>
            <person name="Nguyen H.D.T."/>
            <person name="van Gent-Pelzer M.P.E."/>
            <person name="Smith D."/>
            <person name="Dadej K."/>
            <person name="Przetakiewicz J."/>
            <person name="Kreuze J.F."/>
            <person name="Boerma M."/>
            <person name="van Leeuwen G.C.M."/>
            <person name="Andre Levesque C."/>
            <person name="van der Lee T.A.J."/>
        </authorList>
    </citation>
    <scope>NUCLEOTIDE SEQUENCE</scope>
    <source>
        <strain evidence="2">CBS 809.83</strain>
    </source>
</reference>
<geneLocation type="mitochondrion" evidence="2"/>
<proteinExistence type="predicted"/>
<name>A0A4P8NX07_9FUNG</name>
<evidence type="ECO:0000313" key="2">
    <source>
        <dbReference type="EMBL" id="QCQ69115.1"/>
    </source>
</evidence>
<dbReference type="GO" id="GO:0004519">
    <property type="term" value="F:endonuclease activity"/>
    <property type="evidence" value="ECO:0007669"/>
    <property type="project" value="UniProtKB-KW"/>
</dbReference>
<dbReference type="InterPro" id="IPR051289">
    <property type="entry name" value="LAGLIDADG_Endonuclease"/>
</dbReference>
<keyword evidence="2" id="KW-0378">Hydrolase</keyword>
<dbReference type="GO" id="GO:0005739">
    <property type="term" value="C:mitochondrion"/>
    <property type="evidence" value="ECO:0007669"/>
    <property type="project" value="UniProtKB-ARBA"/>
</dbReference>
<sequence length="310" mass="35654">MGIIRLRFSSKNTNSLQRLNVRTFKGRAGQSYNEFCEWFVGFVDGDGTFTIDRLNNGTKWNLVLKVDQNARNSQVLNYIKTSLGVGNISKPASGNWCFRIRSRAVLKSIIFPIFDAYPLITVKYFDYMLVKEAYDVLESGISREEINCKMEQIYSRLVKGPQKGLKSVVWSNVVNENALTRKDIGFISMAWLIGFWEADGSFYITRKDKANRLAHAVGLSQKEDRIVLEAIRLIFRADAKVRDRRPTKECFIWESTSKAIHGRVIEIFDGKLVGRASLRFSIWKKSLNYTDSKLIKARDLLRKLSPRNID</sequence>
<dbReference type="PANTHER" id="PTHR36181">
    <property type="entry name" value="INTRON-ENCODED ENDONUCLEASE AI3-RELATED"/>
    <property type="match status" value="1"/>
</dbReference>
<dbReference type="InterPro" id="IPR027434">
    <property type="entry name" value="Homing_endonucl"/>
</dbReference>
<evidence type="ECO:0000259" key="1">
    <source>
        <dbReference type="Pfam" id="PF00961"/>
    </source>
</evidence>